<dbReference type="SMART" id="SM00850">
    <property type="entry name" value="LytTR"/>
    <property type="match status" value="1"/>
</dbReference>
<dbReference type="InterPro" id="IPR007492">
    <property type="entry name" value="LytTR_DNA-bd_dom"/>
</dbReference>
<dbReference type="PANTHER" id="PTHR37299">
    <property type="entry name" value="TRANSCRIPTIONAL REGULATOR-RELATED"/>
    <property type="match status" value="1"/>
</dbReference>
<dbReference type="Gene3D" id="2.40.50.1020">
    <property type="entry name" value="LytTr DNA-binding domain"/>
    <property type="match status" value="1"/>
</dbReference>
<dbReference type="RefSeq" id="WP_079512492.1">
    <property type="nucleotide sequence ID" value="NZ_FUYL01000005.1"/>
</dbReference>
<evidence type="ECO:0000256" key="1">
    <source>
        <dbReference type="PROSITE-ProRule" id="PRU00169"/>
    </source>
</evidence>
<evidence type="ECO:0000259" key="3">
    <source>
        <dbReference type="PROSITE" id="PS50930"/>
    </source>
</evidence>
<dbReference type="EMBL" id="FUYL01000005">
    <property type="protein sequence ID" value="SKB53613.1"/>
    <property type="molecule type" value="Genomic_DNA"/>
</dbReference>
<dbReference type="PANTHER" id="PTHR37299:SF1">
    <property type="entry name" value="STAGE 0 SPORULATION PROTEIN A HOMOLOG"/>
    <property type="match status" value="1"/>
</dbReference>
<dbReference type="GO" id="GO:0000156">
    <property type="term" value="F:phosphorelay response regulator activity"/>
    <property type="evidence" value="ECO:0007669"/>
    <property type="project" value="InterPro"/>
</dbReference>
<dbReference type="PROSITE" id="PS50110">
    <property type="entry name" value="RESPONSE_REGULATORY"/>
    <property type="match status" value="1"/>
</dbReference>
<proteinExistence type="predicted"/>
<dbReference type="InterPro" id="IPR011006">
    <property type="entry name" value="CheY-like_superfamily"/>
</dbReference>
<feature type="domain" description="HTH LytTR-type" evidence="3">
    <location>
        <begin position="136"/>
        <end position="206"/>
    </location>
</feature>
<dbReference type="PROSITE" id="PS50930">
    <property type="entry name" value="HTH_LYTTR"/>
    <property type="match status" value="1"/>
</dbReference>
<dbReference type="InterPro" id="IPR046947">
    <property type="entry name" value="LytR-like"/>
</dbReference>
<protein>
    <submittedName>
        <fullName evidence="4">Two component transcriptional regulator, LytTR family</fullName>
    </submittedName>
</protein>
<dbReference type="Proteomes" id="UP000190339">
    <property type="component" value="Unassembled WGS sequence"/>
</dbReference>
<dbReference type="Pfam" id="PF00072">
    <property type="entry name" value="Response_reg"/>
    <property type="match status" value="1"/>
</dbReference>
<keyword evidence="1" id="KW-0597">Phosphoprotein</keyword>
<reference evidence="5" key="1">
    <citation type="submission" date="2017-02" db="EMBL/GenBank/DDBJ databases">
        <authorList>
            <person name="Varghese N."/>
            <person name="Submissions S."/>
        </authorList>
    </citation>
    <scope>NUCLEOTIDE SEQUENCE [LARGE SCALE GENOMIC DNA]</scope>
    <source>
        <strain evidence="5">DSM 23546</strain>
    </source>
</reference>
<dbReference type="Pfam" id="PF04397">
    <property type="entry name" value="LytTR"/>
    <property type="match status" value="1"/>
</dbReference>
<accession>A0A1T5C2R6</accession>
<dbReference type="OrthoDB" id="2168082at2"/>
<gene>
    <name evidence="4" type="ORF">SAMN05660866_02035</name>
</gene>
<sequence length="239" mass="27744">MIHCIIIEDQPPAQRVLKKYIGDMSNMALKATFGDALQAMDFLKSEPVDLILLDIHLPKISGIDFLKALTHKPQVILTTAFSEYALESYEYDVVDYLLKPFSFERFVQAVSKVPILKSEGFKPENQIEIVSSPEVIFIKSGYEHIKIDVADIRFIQSDADYTEIFTSEKKYLSQEPLRHWEEYLDPKKFVRIHKSYILNTSKIKKIIGNQVRLDESTNLPIGRAYKEQFMKNLIRKRNP</sequence>
<feature type="domain" description="Response regulatory" evidence="2">
    <location>
        <begin position="3"/>
        <end position="114"/>
    </location>
</feature>
<dbReference type="Gene3D" id="3.40.50.2300">
    <property type="match status" value="1"/>
</dbReference>
<dbReference type="AlphaFoldDB" id="A0A1T5C2R6"/>
<feature type="modified residue" description="4-aspartylphosphate" evidence="1">
    <location>
        <position position="54"/>
    </location>
</feature>
<name>A0A1T5C2R6_9FLAO</name>
<dbReference type="InterPro" id="IPR001789">
    <property type="entry name" value="Sig_transdc_resp-reg_receiver"/>
</dbReference>
<keyword evidence="5" id="KW-1185">Reference proteome</keyword>
<organism evidence="4 5">
    <name type="scientific">Maribacter arcticus</name>
    <dbReference type="NCBI Taxonomy" id="561365"/>
    <lineage>
        <taxon>Bacteria</taxon>
        <taxon>Pseudomonadati</taxon>
        <taxon>Bacteroidota</taxon>
        <taxon>Flavobacteriia</taxon>
        <taxon>Flavobacteriales</taxon>
        <taxon>Flavobacteriaceae</taxon>
        <taxon>Maribacter</taxon>
    </lineage>
</organism>
<dbReference type="SMART" id="SM00448">
    <property type="entry name" value="REC"/>
    <property type="match status" value="1"/>
</dbReference>
<evidence type="ECO:0000313" key="4">
    <source>
        <dbReference type="EMBL" id="SKB53613.1"/>
    </source>
</evidence>
<dbReference type="SUPFAM" id="SSF52172">
    <property type="entry name" value="CheY-like"/>
    <property type="match status" value="1"/>
</dbReference>
<evidence type="ECO:0000259" key="2">
    <source>
        <dbReference type="PROSITE" id="PS50110"/>
    </source>
</evidence>
<dbReference type="STRING" id="561365.SAMN05660866_02035"/>
<dbReference type="GO" id="GO:0003677">
    <property type="term" value="F:DNA binding"/>
    <property type="evidence" value="ECO:0007669"/>
    <property type="project" value="InterPro"/>
</dbReference>
<evidence type="ECO:0000313" key="5">
    <source>
        <dbReference type="Proteomes" id="UP000190339"/>
    </source>
</evidence>